<dbReference type="PROSITE" id="PS00135">
    <property type="entry name" value="TRYPSIN_SER"/>
    <property type="match status" value="1"/>
</dbReference>
<dbReference type="SUPFAM" id="SSF57424">
    <property type="entry name" value="LDL receptor-like module"/>
    <property type="match status" value="1"/>
</dbReference>
<dbReference type="InterPro" id="IPR018114">
    <property type="entry name" value="TRYPSIN_HIS"/>
</dbReference>
<feature type="disulfide bond" evidence="6">
    <location>
        <begin position="232"/>
        <end position="242"/>
    </location>
</feature>
<dbReference type="Bgee" id="ENSGACG00000009369">
    <property type="expression patterns" value="Expressed in pharyngeal gill and 4 other cell types or tissues"/>
</dbReference>
<keyword evidence="2 7" id="KW-0378">Hydrolase</keyword>
<feature type="domain" description="SRCR" evidence="10">
    <location>
        <begin position="145"/>
        <end position="242"/>
    </location>
</feature>
<dbReference type="InterPro" id="IPR009003">
    <property type="entry name" value="Peptidase_S1_PA"/>
</dbReference>
<reference evidence="11 12" key="1">
    <citation type="journal article" date="2021" name="G3 (Bethesda)">
        <title>Improved contiguity of the threespine stickleback genome using long-read sequencing.</title>
        <authorList>
            <person name="Nath S."/>
            <person name="Shaw D.E."/>
            <person name="White M.A."/>
        </authorList>
    </citation>
    <scope>NUCLEOTIDE SEQUENCE [LARGE SCALE GENOMIC DNA]</scope>
    <source>
        <strain evidence="11 12">Lake Benthic</strain>
    </source>
</reference>
<organism evidence="11 12">
    <name type="scientific">Gasterosteus aculeatus aculeatus</name>
    <name type="common">three-spined stickleback</name>
    <dbReference type="NCBI Taxonomy" id="481459"/>
    <lineage>
        <taxon>Eukaryota</taxon>
        <taxon>Metazoa</taxon>
        <taxon>Chordata</taxon>
        <taxon>Craniata</taxon>
        <taxon>Vertebrata</taxon>
        <taxon>Euteleostomi</taxon>
        <taxon>Actinopterygii</taxon>
        <taxon>Neopterygii</taxon>
        <taxon>Teleostei</taxon>
        <taxon>Neoteleostei</taxon>
        <taxon>Acanthomorphata</taxon>
        <taxon>Eupercaria</taxon>
        <taxon>Perciformes</taxon>
        <taxon>Cottioidei</taxon>
        <taxon>Gasterosteales</taxon>
        <taxon>Gasterosteidae</taxon>
        <taxon>Gasterosteus</taxon>
    </lineage>
</organism>
<evidence type="ECO:0000313" key="11">
    <source>
        <dbReference type="Ensembl" id="ENSGACP00000012355.2"/>
    </source>
</evidence>
<dbReference type="PRINTS" id="PR00722">
    <property type="entry name" value="CHYMOTRYPSIN"/>
</dbReference>
<evidence type="ECO:0000256" key="2">
    <source>
        <dbReference type="ARBA" id="ARBA00022801"/>
    </source>
</evidence>
<evidence type="ECO:0000259" key="10">
    <source>
        <dbReference type="PROSITE" id="PS50287"/>
    </source>
</evidence>
<feature type="domain" description="Peptidase S1" evidence="9">
    <location>
        <begin position="254"/>
        <end position="489"/>
    </location>
</feature>
<dbReference type="SUPFAM" id="SSF56487">
    <property type="entry name" value="SRCR-like"/>
    <property type="match status" value="1"/>
</dbReference>
<dbReference type="InterPro" id="IPR001190">
    <property type="entry name" value="SRCR"/>
</dbReference>
<keyword evidence="3 7" id="KW-0720">Serine protease</keyword>
<evidence type="ECO:0000256" key="4">
    <source>
        <dbReference type="ARBA" id="ARBA00023157"/>
    </source>
</evidence>
<dbReference type="GO" id="GO:0006508">
    <property type="term" value="P:proteolysis"/>
    <property type="evidence" value="ECO:0007669"/>
    <property type="project" value="UniProtKB-KW"/>
</dbReference>
<dbReference type="GO" id="GO:0004252">
    <property type="term" value="F:serine-type endopeptidase activity"/>
    <property type="evidence" value="ECO:0007669"/>
    <property type="project" value="InterPro"/>
</dbReference>
<reference evidence="11" key="3">
    <citation type="submission" date="2025-09" db="UniProtKB">
        <authorList>
            <consortium name="Ensembl"/>
        </authorList>
    </citation>
    <scope>IDENTIFICATION</scope>
</reference>
<dbReference type="STRING" id="69293.ENSGACP00000012355"/>
<dbReference type="Pfam" id="PF00089">
    <property type="entry name" value="Trypsin"/>
    <property type="match status" value="1"/>
</dbReference>
<dbReference type="CDD" id="cd00190">
    <property type="entry name" value="Tryp_SPc"/>
    <property type="match status" value="1"/>
</dbReference>
<evidence type="ECO:0000259" key="9">
    <source>
        <dbReference type="PROSITE" id="PS50240"/>
    </source>
</evidence>
<keyword evidence="8" id="KW-0472">Membrane</keyword>
<keyword evidence="5" id="KW-0325">Glycoprotein</keyword>
<dbReference type="Gene3D" id="2.40.10.10">
    <property type="entry name" value="Trypsin-like serine proteases"/>
    <property type="match status" value="1"/>
</dbReference>
<keyword evidence="8" id="KW-1133">Transmembrane helix</keyword>
<reference evidence="11" key="2">
    <citation type="submission" date="2025-08" db="UniProtKB">
        <authorList>
            <consortium name="Ensembl"/>
        </authorList>
    </citation>
    <scope>IDENTIFICATION</scope>
</reference>
<evidence type="ECO:0000256" key="1">
    <source>
        <dbReference type="ARBA" id="ARBA00022670"/>
    </source>
</evidence>
<evidence type="ECO:0000256" key="6">
    <source>
        <dbReference type="PROSITE-ProRule" id="PRU00196"/>
    </source>
</evidence>
<dbReference type="InParanoid" id="G3P432"/>
<evidence type="ECO:0000256" key="7">
    <source>
        <dbReference type="RuleBase" id="RU363034"/>
    </source>
</evidence>
<dbReference type="InterPro" id="IPR001314">
    <property type="entry name" value="Peptidase_S1A"/>
</dbReference>
<keyword evidence="8" id="KW-0812">Transmembrane</keyword>
<evidence type="ECO:0000313" key="12">
    <source>
        <dbReference type="Proteomes" id="UP000007635"/>
    </source>
</evidence>
<dbReference type="Ensembl" id="ENSGACT00000012379.2">
    <property type="protein sequence ID" value="ENSGACP00000012355.2"/>
    <property type="gene ID" value="ENSGACG00000009369.2"/>
</dbReference>
<accession>G3P432</accession>
<dbReference type="MEROPS" id="S01.087"/>
<dbReference type="SMART" id="SM00020">
    <property type="entry name" value="Tryp_SPc"/>
    <property type="match status" value="1"/>
</dbReference>
<proteinExistence type="predicted"/>
<dbReference type="PROSITE" id="PS00134">
    <property type="entry name" value="TRYPSIN_HIS"/>
    <property type="match status" value="1"/>
</dbReference>
<dbReference type="Pfam" id="PF15494">
    <property type="entry name" value="SRCR_2"/>
    <property type="match status" value="1"/>
</dbReference>
<dbReference type="SUPFAM" id="SSF50494">
    <property type="entry name" value="Trypsin-like serine proteases"/>
    <property type="match status" value="1"/>
</dbReference>
<feature type="transmembrane region" description="Helical" evidence="8">
    <location>
        <begin position="79"/>
        <end position="101"/>
    </location>
</feature>
<dbReference type="FunCoup" id="G3P432">
    <property type="interactions" value="226"/>
</dbReference>
<keyword evidence="12" id="KW-1185">Reference proteome</keyword>
<dbReference type="PANTHER" id="PTHR24252">
    <property type="entry name" value="ACROSIN-RELATED"/>
    <property type="match status" value="1"/>
</dbReference>
<dbReference type="PANTHER" id="PTHR24252:SF27">
    <property type="entry name" value="TRANSMEMBRANE PROTEASE SERINE 3-LIKE"/>
    <property type="match status" value="1"/>
</dbReference>
<dbReference type="GeneTree" id="ENSGT00940000159197"/>
<dbReference type="InterPro" id="IPR033116">
    <property type="entry name" value="TRYPSIN_SER"/>
</dbReference>
<dbReference type="CDD" id="cd00112">
    <property type="entry name" value="LDLa"/>
    <property type="match status" value="1"/>
</dbReference>
<gene>
    <name evidence="11" type="primary">TMPRSS13</name>
</gene>
<dbReference type="OMA" id="PWIYSNM"/>
<dbReference type="PROSITE" id="PS50240">
    <property type="entry name" value="TRYPSIN_DOM"/>
    <property type="match status" value="1"/>
</dbReference>
<dbReference type="Gene3D" id="3.10.250.10">
    <property type="entry name" value="SRCR-like domain"/>
    <property type="match status" value="1"/>
</dbReference>
<keyword evidence="4 6" id="KW-1015">Disulfide bond</keyword>
<keyword evidence="1 7" id="KW-0645">Protease</keyword>
<dbReference type="GO" id="GO:0016020">
    <property type="term" value="C:membrane"/>
    <property type="evidence" value="ECO:0007669"/>
    <property type="project" value="InterPro"/>
</dbReference>
<dbReference type="InterPro" id="IPR036772">
    <property type="entry name" value="SRCR-like_dom_sf"/>
</dbReference>
<comment type="caution">
    <text evidence="6">Lacks conserved residue(s) required for the propagation of feature annotation.</text>
</comment>
<dbReference type="InterPro" id="IPR036055">
    <property type="entry name" value="LDL_receptor-like_sf"/>
</dbReference>
<evidence type="ECO:0000256" key="8">
    <source>
        <dbReference type="SAM" id="Phobius"/>
    </source>
</evidence>
<dbReference type="InterPro" id="IPR002172">
    <property type="entry name" value="LDrepeatLR_classA_rpt"/>
</dbReference>
<dbReference type="SMART" id="SM00202">
    <property type="entry name" value="SR"/>
    <property type="match status" value="1"/>
</dbReference>
<dbReference type="InterPro" id="IPR001254">
    <property type="entry name" value="Trypsin_dom"/>
</dbReference>
<dbReference type="Proteomes" id="UP000007635">
    <property type="component" value="Chromosome I"/>
</dbReference>
<evidence type="ECO:0000256" key="5">
    <source>
        <dbReference type="ARBA" id="ARBA00023180"/>
    </source>
</evidence>
<dbReference type="InterPro" id="IPR043504">
    <property type="entry name" value="Peptidase_S1_PA_chymotrypsin"/>
</dbReference>
<dbReference type="AlphaFoldDB" id="G3P432"/>
<name>G3P432_GASAC</name>
<sequence>PTSTHLIENEPPSYYSIEVQTQPPLKSYEEVVYGVGPGLTPPAYPQYIPQHGPPAAPAQVQLSIPPQKKKRCCNAGARWYGGSGGFLVVIALLALAVWLGVRYGTRIAAVAAYNSHPSEDRDQVLLPKYDTCTNNTVECDGINDCKLGSDEKYCVRFGEDNRLQVRTSEDGRFLPVCFKDWDERYADLTCDQLGLRKSYATKAIRTQPSSALAVNSSSSALIQNQVKVSSSCPGDETVSLQCVDCGRQASTSRIIGGNVATVGDWPWQVSLRFRGSHTCGGVLISPDFVLTAAHCFPRSNTFALLANNWKAYVGVVSLNDVLTSYSVERIILNENYDSNTNDQDVALLKLASQVNYNDKILPACLPAYNQQFAPGTQCWTSGFGTTEAGSGIVSKELMEVAVDIIDTKECNSSSVYGGAVTDHMLCAGDLKGGRDSCQGDSGGPLVCQNMNRWYLVGIISWGSGCGNVNKPGVYTRVHSVLPWIYSNMQKERL</sequence>
<dbReference type="PROSITE" id="PS50287">
    <property type="entry name" value="SRCR_2"/>
    <property type="match status" value="1"/>
</dbReference>
<dbReference type="FunFam" id="2.40.10.10:FF:000003">
    <property type="entry name" value="Transmembrane serine protease 3"/>
    <property type="match status" value="1"/>
</dbReference>
<protein>
    <submittedName>
        <fullName evidence="11">Transmembrane serine protease 13</fullName>
    </submittedName>
</protein>
<dbReference type="eggNOG" id="KOG3627">
    <property type="taxonomic scope" value="Eukaryota"/>
</dbReference>
<evidence type="ECO:0000256" key="3">
    <source>
        <dbReference type="ARBA" id="ARBA00022825"/>
    </source>
</evidence>